<gene>
    <name evidence="17" type="ORF">J2S06_002962</name>
</gene>
<reference evidence="17 18" key="1">
    <citation type="submission" date="2023-07" db="EMBL/GenBank/DDBJ databases">
        <title>Genomic Encyclopedia of Type Strains, Phase IV (KMG-IV): sequencing the most valuable type-strain genomes for metagenomic binning, comparative biology and taxonomic classification.</title>
        <authorList>
            <person name="Goeker M."/>
        </authorList>
    </citation>
    <scope>NUCLEOTIDE SEQUENCE [LARGE SCALE GENOMIC DNA]</scope>
    <source>
        <strain evidence="17 18">DSM 19092</strain>
    </source>
</reference>
<evidence type="ECO:0000256" key="13">
    <source>
        <dbReference type="ARBA" id="ARBA00023136"/>
    </source>
</evidence>
<keyword evidence="6" id="KW-0808">Transferase</keyword>
<dbReference type="PANTHER" id="PTHR43547">
    <property type="entry name" value="TWO-COMPONENT HISTIDINE KINASE"/>
    <property type="match status" value="1"/>
</dbReference>
<dbReference type="SMART" id="SM00091">
    <property type="entry name" value="PAS"/>
    <property type="match status" value="1"/>
</dbReference>
<comment type="caution">
    <text evidence="17">The sequence shown here is derived from an EMBL/GenBank/DDBJ whole genome shotgun (WGS) entry which is preliminary data.</text>
</comment>
<evidence type="ECO:0000313" key="17">
    <source>
        <dbReference type="EMBL" id="MDQ0163834.1"/>
    </source>
</evidence>
<dbReference type="PANTHER" id="PTHR43547:SF3">
    <property type="entry name" value="SENSOR PROTEIN CITS"/>
    <property type="match status" value="1"/>
</dbReference>
<organism evidence="17 18">
    <name type="scientific">Aeribacillus alveayuensis</name>
    <dbReference type="NCBI Taxonomy" id="279215"/>
    <lineage>
        <taxon>Bacteria</taxon>
        <taxon>Bacillati</taxon>
        <taxon>Bacillota</taxon>
        <taxon>Bacilli</taxon>
        <taxon>Bacillales</taxon>
        <taxon>Bacillaceae</taxon>
        <taxon>Aeribacillus</taxon>
    </lineage>
</organism>
<protein>
    <recommendedName>
        <fullName evidence="3">histidine kinase</fullName>
        <ecNumber evidence="3">2.7.13.3</ecNumber>
    </recommendedName>
</protein>
<dbReference type="Proteomes" id="UP001225646">
    <property type="component" value="Unassembled WGS sequence"/>
</dbReference>
<keyword evidence="8" id="KW-0547">Nucleotide-binding</keyword>
<keyword evidence="9" id="KW-0418">Kinase</keyword>
<evidence type="ECO:0000256" key="12">
    <source>
        <dbReference type="ARBA" id="ARBA00023012"/>
    </source>
</evidence>
<proteinExistence type="predicted"/>
<feature type="transmembrane region" description="Helical" evidence="14">
    <location>
        <begin position="173"/>
        <end position="192"/>
    </location>
</feature>
<dbReference type="Pfam" id="PF00989">
    <property type="entry name" value="PAS"/>
    <property type="match status" value="1"/>
</dbReference>
<dbReference type="SUPFAM" id="SSF55890">
    <property type="entry name" value="Sporulation response regulatory protein Spo0B"/>
    <property type="match status" value="1"/>
</dbReference>
<dbReference type="InterPro" id="IPR036890">
    <property type="entry name" value="HATPase_C_sf"/>
</dbReference>
<evidence type="ECO:0000256" key="4">
    <source>
        <dbReference type="ARBA" id="ARBA00022475"/>
    </source>
</evidence>
<dbReference type="NCBIfam" id="TIGR00229">
    <property type="entry name" value="sensory_box"/>
    <property type="match status" value="1"/>
</dbReference>
<feature type="domain" description="Histidine kinase" evidence="15">
    <location>
        <begin position="334"/>
        <end position="529"/>
    </location>
</feature>
<dbReference type="InterPro" id="IPR039506">
    <property type="entry name" value="SPOB_a"/>
</dbReference>
<evidence type="ECO:0000256" key="14">
    <source>
        <dbReference type="SAM" id="Phobius"/>
    </source>
</evidence>
<dbReference type="PROSITE" id="PS50109">
    <property type="entry name" value="HIS_KIN"/>
    <property type="match status" value="1"/>
</dbReference>
<dbReference type="Pfam" id="PF02518">
    <property type="entry name" value="HATPase_c"/>
    <property type="match status" value="1"/>
</dbReference>
<dbReference type="SUPFAM" id="SSF103190">
    <property type="entry name" value="Sensory domain-like"/>
    <property type="match status" value="1"/>
</dbReference>
<comment type="catalytic activity">
    <reaction evidence="1">
        <text>ATP + protein L-histidine = ADP + protein N-phospho-L-histidine.</text>
        <dbReference type="EC" id="2.7.13.3"/>
    </reaction>
</comment>
<dbReference type="SUPFAM" id="SSF55785">
    <property type="entry name" value="PYP-like sensor domain (PAS domain)"/>
    <property type="match status" value="1"/>
</dbReference>
<dbReference type="EC" id="2.7.13.3" evidence="3"/>
<evidence type="ECO:0000256" key="8">
    <source>
        <dbReference type="ARBA" id="ARBA00022741"/>
    </source>
</evidence>
<dbReference type="InterPro" id="IPR013767">
    <property type="entry name" value="PAS_fold"/>
</dbReference>
<feature type="transmembrane region" description="Helical" evidence="14">
    <location>
        <begin position="12"/>
        <end position="33"/>
    </location>
</feature>
<keyword evidence="12" id="KW-0902">Two-component regulatory system</keyword>
<evidence type="ECO:0000256" key="9">
    <source>
        <dbReference type="ARBA" id="ARBA00022777"/>
    </source>
</evidence>
<evidence type="ECO:0000256" key="11">
    <source>
        <dbReference type="ARBA" id="ARBA00022989"/>
    </source>
</evidence>
<keyword evidence="13 14" id="KW-0472">Membrane</keyword>
<dbReference type="CDD" id="cd16915">
    <property type="entry name" value="HATPase_DpiB-CitA-like"/>
    <property type="match status" value="1"/>
</dbReference>
<keyword evidence="7 14" id="KW-0812">Transmembrane</keyword>
<accession>A0ABT9VSJ4</accession>
<dbReference type="PROSITE" id="PS50112">
    <property type="entry name" value="PAS"/>
    <property type="match status" value="1"/>
</dbReference>
<dbReference type="InterPro" id="IPR035965">
    <property type="entry name" value="PAS-like_dom_sf"/>
</dbReference>
<dbReference type="Gene3D" id="3.30.450.20">
    <property type="entry name" value="PAS domain"/>
    <property type="match status" value="2"/>
</dbReference>
<dbReference type="Pfam" id="PF17203">
    <property type="entry name" value="sCache_3_2"/>
    <property type="match status" value="1"/>
</dbReference>
<keyword evidence="10" id="KW-0067">ATP-binding</keyword>
<keyword evidence="4" id="KW-1003">Cell membrane</keyword>
<dbReference type="InterPro" id="IPR029151">
    <property type="entry name" value="Sensor-like_sf"/>
</dbReference>
<dbReference type="InterPro" id="IPR003594">
    <property type="entry name" value="HATPase_dom"/>
</dbReference>
<dbReference type="Pfam" id="PF14689">
    <property type="entry name" value="SPOB_a"/>
    <property type="match status" value="1"/>
</dbReference>
<dbReference type="Gene3D" id="3.30.565.10">
    <property type="entry name" value="Histidine kinase-like ATPase, C-terminal domain"/>
    <property type="match status" value="1"/>
</dbReference>
<dbReference type="InterPro" id="IPR004358">
    <property type="entry name" value="Sig_transdc_His_kin-like_C"/>
</dbReference>
<evidence type="ECO:0000256" key="5">
    <source>
        <dbReference type="ARBA" id="ARBA00022553"/>
    </source>
</evidence>
<name>A0ABT9VSJ4_9BACI</name>
<dbReference type="InterPro" id="IPR033463">
    <property type="entry name" value="sCache_3"/>
</dbReference>
<comment type="subcellular location">
    <subcellularLocation>
        <location evidence="2">Cell membrane</location>
        <topology evidence="2">Multi-pass membrane protein</topology>
    </subcellularLocation>
</comment>
<evidence type="ECO:0000256" key="3">
    <source>
        <dbReference type="ARBA" id="ARBA00012438"/>
    </source>
</evidence>
<feature type="domain" description="PAS" evidence="16">
    <location>
        <begin position="217"/>
        <end position="251"/>
    </location>
</feature>
<dbReference type="Gene3D" id="1.10.287.130">
    <property type="match status" value="1"/>
</dbReference>
<evidence type="ECO:0000256" key="2">
    <source>
        <dbReference type="ARBA" id="ARBA00004651"/>
    </source>
</evidence>
<evidence type="ECO:0000256" key="6">
    <source>
        <dbReference type="ARBA" id="ARBA00022679"/>
    </source>
</evidence>
<dbReference type="EMBL" id="JAUSTR010000026">
    <property type="protein sequence ID" value="MDQ0163834.1"/>
    <property type="molecule type" value="Genomic_DNA"/>
</dbReference>
<dbReference type="CDD" id="cd00130">
    <property type="entry name" value="PAS"/>
    <property type="match status" value="1"/>
</dbReference>
<evidence type="ECO:0000256" key="1">
    <source>
        <dbReference type="ARBA" id="ARBA00000085"/>
    </source>
</evidence>
<dbReference type="SMART" id="SM00387">
    <property type="entry name" value="HATPase_c"/>
    <property type="match status" value="1"/>
</dbReference>
<evidence type="ECO:0000256" key="7">
    <source>
        <dbReference type="ARBA" id="ARBA00022692"/>
    </source>
</evidence>
<dbReference type="InterPro" id="IPR000014">
    <property type="entry name" value="PAS"/>
</dbReference>
<dbReference type="InterPro" id="IPR016120">
    <property type="entry name" value="Sig_transdc_His_kin_SpoOB"/>
</dbReference>
<evidence type="ECO:0000256" key="10">
    <source>
        <dbReference type="ARBA" id="ARBA00022840"/>
    </source>
</evidence>
<evidence type="ECO:0000259" key="16">
    <source>
        <dbReference type="PROSITE" id="PS50112"/>
    </source>
</evidence>
<dbReference type="InterPro" id="IPR005467">
    <property type="entry name" value="His_kinase_dom"/>
</dbReference>
<keyword evidence="11 14" id="KW-1133">Transmembrane helix</keyword>
<keyword evidence="18" id="KW-1185">Reference proteome</keyword>
<evidence type="ECO:0000313" key="18">
    <source>
        <dbReference type="Proteomes" id="UP001225646"/>
    </source>
</evidence>
<evidence type="ECO:0000259" key="15">
    <source>
        <dbReference type="PROSITE" id="PS50109"/>
    </source>
</evidence>
<dbReference type="SUPFAM" id="SSF55874">
    <property type="entry name" value="ATPase domain of HSP90 chaperone/DNA topoisomerase II/histidine kinase"/>
    <property type="match status" value="1"/>
</dbReference>
<dbReference type="PRINTS" id="PR00344">
    <property type="entry name" value="BCTRLSENSOR"/>
</dbReference>
<sequence>MKTIKLHTKIALFICLLLLLILTIIGLYFTHMISETLENQTGRRALHVATTVAKMPTIRAAFHETDPSYIIQPIAEDIRKTTGAEFVVIGNKDSIRYSHPIPERIGKKMVGGDNNRALLNGETYVSKAVGTLGPSLRGKAPILDDNGKVIGIVSVGFLIEDIESIVWQYQLKIMLLVVFVLVIGTIGSFYIAKGVKKAIFGLEPHEIARLFVEKHVILESVREGIIAINNKGNVTMVNQQAYDILGITRDKKVIGKPIQEIIPNSRMLDVLQTKESHVDEQIKIGNHELIVNRVPIFQSDDLIGVVSSFRKKTEIDQLTKELTQVHRYAEALRAQTHEYSNKLNTISGLIQLGSYREALEFIHKETAEYQTVVKQLMRAVPDTMIAAILLGKLNRAQELKINFHIDEESSMKDVPNHINREKLVTILGNLLENAFEAVLDTNHKEKRVQLFMTDIGNDLIFEVEDNGSGISEELIDYIFQKGVSTKKGEGRGMGLFLAHQAVQYLDGYMTVENKELGGAIFTVIIPKRGKVHE</sequence>
<keyword evidence="5" id="KW-0597">Phosphoprotein</keyword>